<sequence>MTKIPYPKHLISFSDQIALLKQRGLSFTDENKALHLLQNISYYRLSGYWYPLLADKENHRFKPASTFEAAYTIYKFDSELRKLIITELEKIEVAVRTQVAYILSSQYNGYWFADSSLFNNPVRHAKILSKIDEEYQRSDEEFVTAFKAKYSNPFPPSWITMEITSFGTLSILYNNLLPGRAKRNIANYFGLPDTVFASWLHSIVYIRNICAHHCRLWNKALSIRPLMPRSPRKPFVTLPANGTRQVYFILSMIVYLLDIINPNHSFVTRFKDLLNRYPSIDVRAMGFPANWENEDIWK</sequence>
<gene>
    <name evidence="1" type="ORF">M076_2514</name>
</gene>
<dbReference type="EMBL" id="JGDM01000064">
    <property type="protein sequence ID" value="EXZ44388.1"/>
    <property type="molecule type" value="Genomic_DNA"/>
</dbReference>
<name>A0A015YJ46_BACFG</name>
<proteinExistence type="predicted"/>
<dbReference type="InterPro" id="IPR017034">
    <property type="entry name" value="Abi_system_AbiD/AbiF"/>
</dbReference>
<dbReference type="Pfam" id="PF07751">
    <property type="entry name" value="Abi_2"/>
    <property type="match status" value="1"/>
</dbReference>
<comment type="caution">
    <text evidence="1">The sequence shown here is derived from an EMBL/GenBank/DDBJ whole genome shotgun (WGS) entry which is preliminary data.</text>
</comment>
<protein>
    <submittedName>
        <fullName evidence="1">Abi-like family protein</fullName>
    </submittedName>
</protein>
<dbReference type="Proteomes" id="UP000022272">
    <property type="component" value="Unassembled WGS sequence"/>
</dbReference>
<reference evidence="1 2" key="1">
    <citation type="submission" date="2014-02" db="EMBL/GenBank/DDBJ databases">
        <authorList>
            <person name="Sears C."/>
            <person name="Carroll K."/>
            <person name="Sack B.R."/>
            <person name="Qadri F."/>
            <person name="Myers L.L."/>
            <person name="Chung G.-T."/>
            <person name="Escheverria P."/>
            <person name="Fraser C.M."/>
            <person name="Sadzewicz L."/>
            <person name="Shefchek K.A."/>
            <person name="Tallon L."/>
            <person name="Das S.P."/>
            <person name="Daugherty S."/>
            <person name="Mongodin E.F."/>
        </authorList>
    </citation>
    <scope>NUCLEOTIDE SEQUENCE [LARGE SCALE GENOMIC DNA]</scope>
    <source>
        <strain evidence="1 2">2-F-2 #4</strain>
    </source>
</reference>
<dbReference type="AlphaFoldDB" id="A0A015YJ46"/>
<dbReference type="PIRSF" id="PIRSF034934">
    <property type="entry name" value="AbiF_AbiD"/>
    <property type="match status" value="1"/>
</dbReference>
<accession>A0A015YJ46</accession>
<dbReference type="PATRIC" id="fig|1339280.3.peg.2399"/>
<evidence type="ECO:0000313" key="1">
    <source>
        <dbReference type="EMBL" id="EXZ44388.1"/>
    </source>
</evidence>
<dbReference type="InterPro" id="IPR011664">
    <property type="entry name" value="Abi_system_AbiD/AbiF-like"/>
</dbReference>
<organism evidence="1 2">
    <name type="scientific">Bacteroides fragilis str. 2-F-2 #4</name>
    <dbReference type="NCBI Taxonomy" id="1339280"/>
    <lineage>
        <taxon>Bacteria</taxon>
        <taxon>Pseudomonadati</taxon>
        <taxon>Bacteroidota</taxon>
        <taxon>Bacteroidia</taxon>
        <taxon>Bacteroidales</taxon>
        <taxon>Bacteroidaceae</taxon>
        <taxon>Bacteroides</taxon>
    </lineage>
</organism>
<dbReference type="RefSeq" id="WP_005803688.1">
    <property type="nucleotide sequence ID" value="NZ_JGDM01000064.1"/>
</dbReference>
<evidence type="ECO:0000313" key="2">
    <source>
        <dbReference type="Proteomes" id="UP000022272"/>
    </source>
</evidence>